<name>A0ABU3P1J4_9FIRM</name>
<comment type="caution">
    <text evidence="2">The sequence shown here is derived from an EMBL/GenBank/DDBJ whole genome shotgun (WGS) entry which is preliminary data.</text>
</comment>
<dbReference type="Proteomes" id="UP001254848">
    <property type="component" value="Unassembled WGS sequence"/>
</dbReference>
<organism evidence="2 3">
    <name type="scientific">Anaeroselena agilis</name>
    <dbReference type="NCBI Taxonomy" id="3063788"/>
    <lineage>
        <taxon>Bacteria</taxon>
        <taxon>Bacillati</taxon>
        <taxon>Bacillota</taxon>
        <taxon>Negativicutes</taxon>
        <taxon>Acetonemataceae</taxon>
        <taxon>Anaeroselena</taxon>
    </lineage>
</organism>
<protein>
    <submittedName>
        <fullName evidence="2">Uncharacterized protein</fullName>
    </submittedName>
</protein>
<evidence type="ECO:0000313" key="3">
    <source>
        <dbReference type="Proteomes" id="UP001254848"/>
    </source>
</evidence>
<feature type="region of interest" description="Disordered" evidence="1">
    <location>
        <begin position="45"/>
        <end position="69"/>
    </location>
</feature>
<evidence type="ECO:0000256" key="1">
    <source>
        <dbReference type="SAM" id="MobiDB-lite"/>
    </source>
</evidence>
<reference evidence="2 3" key="1">
    <citation type="submission" date="2023-07" db="EMBL/GenBank/DDBJ databases">
        <title>The novel representative of Negativicutes class, Anaeroselena agilis gen. nov. sp. nov.</title>
        <authorList>
            <person name="Prokofeva M.I."/>
            <person name="Elcheninov A.G."/>
            <person name="Klyukina A."/>
            <person name="Kublanov I.V."/>
            <person name="Frolov E.N."/>
            <person name="Podosokorskaya O.A."/>
        </authorList>
    </citation>
    <scope>NUCLEOTIDE SEQUENCE [LARGE SCALE GENOMIC DNA]</scope>
    <source>
        <strain evidence="2 3">4137-cl</strain>
    </source>
</reference>
<gene>
    <name evidence="2" type="ORF">Q4T40_15025</name>
</gene>
<evidence type="ECO:0000313" key="2">
    <source>
        <dbReference type="EMBL" id="MDT8902560.1"/>
    </source>
</evidence>
<accession>A0ABU3P1J4</accession>
<dbReference type="EMBL" id="JAUOZS010000001">
    <property type="protein sequence ID" value="MDT8902560.1"/>
    <property type="molecule type" value="Genomic_DNA"/>
</dbReference>
<sequence length="69" mass="7644">METPEEGNLAEIAKLEKRICTMEAMIVQLFRLYNDLALSLAEEKLKQPPGSGEPAQGATVRSRVKCQNP</sequence>
<keyword evidence="3" id="KW-1185">Reference proteome</keyword>
<dbReference type="RefSeq" id="WP_413781041.1">
    <property type="nucleotide sequence ID" value="NZ_JAUOZS010000001.1"/>
</dbReference>
<proteinExistence type="predicted"/>